<dbReference type="PROSITE" id="PS51257">
    <property type="entry name" value="PROKAR_LIPOPROTEIN"/>
    <property type="match status" value="1"/>
</dbReference>
<keyword evidence="2" id="KW-0812">Transmembrane</keyword>
<dbReference type="PATRIC" id="fig|1331060.3.peg.1796"/>
<keyword evidence="2" id="KW-0564">Palmitate</keyword>
<dbReference type="Gene3D" id="2.20.200.10">
    <property type="entry name" value="Outer membrane efflux proteins (OEP)"/>
    <property type="match status" value="1"/>
</dbReference>
<organism evidence="3 4">
    <name type="scientific">Sphingobium lactosutens DS20</name>
    <dbReference type="NCBI Taxonomy" id="1331060"/>
    <lineage>
        <taxon>Bacteria</taxon>
        <taxon>Pseudomonadati</taxon>
        <taxon>Pseudomonadota</taxon>
        <taxon>Alphaproteobacteria</taxon>
        <taxon>Sphingomonadales</taxon>
        <taxon>Sphingomonadaceae</taxon>
        <taxon>Sphingobium</taxon>
    </lineage>
</organism>
<protein>
    <recommendedName>
        <fullName evidence="5">RND transporter</fullName>
    </recommendedName>
</protein>
<proteinExistence type="inferred from homology"/>
<name>T0HUU4_9SPHN</name>
<dbReference type="EMBL" id="ATDP01000081">
    <property type="protein sequence ID" value="EQB15928.1"/>
    <property type="molecule type" value="Genomic_DNA"/>
</dbReference>
<dbReference type="Proteomes" id="UP000015531">
    <property type="component" value="Unassembled WGS sequence"/>
</dbReference>
<accession>T0HUU4</accession>
<evidence type="ECO:0000256" key="2">
    <source>
        <dbReference type="RuleBase" id="RU362097"/>
    </source>
</evidence>
<evidence type="ECO:0000313" key="4">
    <source>
        <dbReference type="Proteomes" id="UP000015531"/>
    </source>
</evidence>
<evidence type="ECO:0000313" key="3">
    <source>
        <dbReference type="EMBL" id="EQB15928.1"/>
    </source>
</evidence>
<dbReference type="OrthoDB" id="7181739at2"/>
<gene>
    <name evidence="3" type="ORF">RLDS_09430</name>
</gene>
<keyword evidence="2" id="KW-0449">Lipoprotein</keyword>
<comment type="similarity">
    <text evidence="1 2">Belongs to the outer membrane factor (OMF) (TC 1.B.17) family.</text>
</comment>
<dbReference type="Pfam" id="PF02321">
    <property type="entry name" value="OEP"/>
    <property type="match status" value="2"/>
</dbReference>
<dbReference type="PANTHER" id="PTHR30203:SF25">
    <property type="entry name" value="OUTER MEMBRANE PROTEIN-RELATED"/>
    <property type="match status" value="1"/>
</dbReference>
<comment type="caution">
    <text evidence="3">The sequence shown here is derived from an EMBL/GenBank/DDBJ whole genome shotgun (WGS) entry which is preliminary data.</text>
</comment>
<dbReference type="NCBIfam" id="TIGR01845">
    <property type="entry name" value="outer_NodT"/>
    <property type="match status" value="1"/>
</dbReference>
<dbReference type="PANTHER" id="PTHR30203">
    <property type="entry name" value="OUTER MEMBRANE CATION EFFLUX PROTEIN"/>
    <property type="match status" value="1"/>
</dbReference>
<dbReference type="Gene3D" id="1.20.1600.10">
    <property type="entry name" value="Outer membrane efflux proteins (OEP)"/>
    <property type="match status" value="1"/>
</dbReference>
<dbReference type="InterPro" id="IPR010131">
    <property type="entry name" value="MdtP/NodT-like"/>
</dbReference>
<keyword evidence="4" id="KW-1185">Reference proteome</keyword>
<keyword evidence="2" id="KW-0472">Membrane</keyword>
<dbReference type="InterPro" id="IPR003423">
    <property type="entry name" value="OMP_efflux"/>
</dbReference>
<dbReference type="RefSeq" id="WP_021225623.1">
    <property type="nucleotide sequence ID" value="NZ_ATDP01000081.1"/>
</dbReference>
<sequence length="498" mass="52777">MRIPISLVITGALSACTLGPDYSGPPTVGSSGSTPRSFARSTPAIAEVSPMLDHWWTSLGDPTLDELERRAIASNPTIAIAQARLRTARGAVRLERANSLPSAGPSATYIRAELPSGTLGSSDDGGGQRDSLNIYNLGFDASWEIDLFGGQRRTIEAARAGVGAAQANVADAQVSLTAEVARAYVYFRNSEQQIVLARDAAAVQRQMLALIEQRYRRGASSDLDVERQRKEAETAEAQILPLAADRDAYRNALAVLTGAEPGAVDASLSAPGRVPLPPAKVAIGDPTALLQRRPDIRAAERQLAATTARIGVAEAARFPRISFQGLIGLGGSNPSDVADLDNLIALAAPSLSWNVLDFGRGAARVEQAKGFRDEADAAYRQTVLAALRDAEDALGRFGNGRQNLSILARARTAADRAASMMRQRYDAGTVRLIDVLDTERQRVAAEQSLATATADFTGDYVALQKALGLGWQAAGPSGLQFVPIFKPSPSADEARPNR</sequence>
<dbReference type="AlphaFoldDB" id="T0HUU4"/>
<reference evidence="3 4" key="1">
    <citation type="journal article" date="2013" name="Genome Announc.">
        <title>Draft Genome Sequence of Sphingobium lactosutens Strain DS20T, Isolated from a Hexachlorocyclohexane Dumpsite.</title>
        <authorList>
            <person name="Kumar R."/>
            <person name="Dwivedi V."/>
            <person name="Negi V."/>
            <person name="Khurana J.P."/>
            <person name="Lal R."/>
        </authorList>
    </citation>
    <scope>NUCLEOTIDE SEQUENCE [LARGE SCALE GENOMIC DNA]</scope>
    <source>
        <strain evidence="3 4">DS20</strain>
    </source>
</reference>
<dbReference type="SUPFAM" id="SSF56954">
    <property type="entry name" value="Outer membrane efflux proteins (OEP)"/>
    <property type="match status" value="1"/>
</dbReference>
<comment type="subcellular location">
    <subcellularLocation>
        <location evidence="2">Cell membrane</location>
        <topology evidence="2">Lipid-anchor</topology>
    </subcellularLocation>
</comment>
<evidence type="ECO:0000256" key="1">
    <source>
        <dbReference type="ARBA" id="ARBA00007613"/>
    </source>
</evidence>
<dbReference type="GO" id="GO:0015562">
    <property type="term" value="F:efflux transmembrane transporter activity"/>
    <property type="evidence" value="ECO:0007669"/>
    <property type="project" value="InterPro"/>
</dbReference>
<evidence type="ECO:0008006" key="5">
    <source>
        <dbReference type="Google" id="ProtNLM"/>
    </source>
</evidence>
<dbReference type="GO" id="GO:0005886">
    <property type="term" value="C:plasma membrane"/>
    <property type="evidence" value="ECO:0007669"/>
    <property type="project" value="UniProtKB-SubCell"/>
</dbReference>
<keyword evidence="2" id="KW-1134">Transmembrane beta strand</keyword>
<dbReference type="eggNOG" id="COG1538">
    <property type="taxonomic scope" value="Bacteria"/>
</dbReference>